<dbReference type="EC" id="2.7.7.80" evidence="8"/>
<dbReference type="GO" id="GO:0008641">
    <property type="term" value="F:ubiquitin-like modifier activating enzyme activity"/>
    <property type="evidence" value="ECO:0007669"/>
    <property type="project" value="InterPro"/>
</dbReference>
<dbReference type="FunFam" id="3.40.50.720:FF:000033">
    <property type="entry name" value="Adenylyltransferase and sulfurtransferase MOCS3"/>
    <property type="match status" value="1"/>
</dbReference>
<keyword evidence="2" id="KW-0808">Transferase</keyword>
<reference evidence="14" key="1">
    <citation type="submission" date="2021-04" db="EMBL/GenBank/DDBJ databases">
        <authorList>
            <person name="Zhang D.-C."/>
        </authorList>
    </citation>
    <scope>NUCLEOTIDE SEQUENCE</scope>
    <source>
        <strain evidence="14">CGMCC 1.15697</strain>
    </source>
</reference>
<comment type="caution">
    <text evidence="14">The sequence shown here is derived from an EMBL/GenBank/DDBJ whole genome shotgun (WGS) entry which is preliminary data.</text>
</comment>
<dbReference type="InterPro" id="IPR000594">
    <property type="entry name" value="ThiF_NAD_FAD-bd"/>
</dbReference>
<keyword evidence="14" id="KW-0548">Nucleotidyltransferase</keyword>
<dbReference type="GO" id="GO:0061605">
    <property type="term" value="F:molybdopterin-synthase adenylyltransferase activity"/>
    <property type="evidence" value="ECO:0007669"/>
    <property type="project" value="UniProtKB-EC"/>
</dbReference>
<protein>
    <recommendedName>
        <fullName evidence="9">Molybdopterin-synthase adenylyltransferase</fullName>
        <ecNumber evidence="8">2.7.7.80</ecNumber>
    </recommendedName>
    <alternativeName>
        <fullName evidence="12">MoaD protein adenylase</fullName>
    </alternativeName>
    <alternativeName>
        <fullName evidence="10">Molybdopterin-converting factor subunit 1 adenylase</fullName>
    </alternativeName>
    <alternativeName>
        <fullName evidence="11">Sulfur carrier protein MoaD adenylyltransferase</fullName>
    </alternativeName>
</protein>
<comment type="similarity">
    <text evidence="1">Belongs to the HesA/MoeB/ThiF family.</text>
</comment>
<dbReference type="SUPFAM" id="SSF69572">
    <property type="entry name" value="Activating enzymes of the ubiquitin-like proteins"/>
    <property type="match status" value="1"/>
</dbReference>
<dbReference type="GO" id="GO:0004792">
    <property type="term" value="F:thiosulfate-cyanide sulfurtransferase activity"/>
    <property type="evidence" value="ECO:0007669"/>
    <property type="project" value="TreeGrafter"/>
</dbReference>
<comment type="function">
    <text evidence="6">Catalyzes the adenylation by ATP of the carboxyl group of the C-terminal glycine of sulfur carrier protein MoaD.</text>
</comment>
<dbReference type="Gene3D" id="3.40.50.720">
    <property type="entry name" value="NAD(P)-binding Rossmann-like Domain"/>
    <property type="match status" value="1"/>
</dbReference>
<organism evidence="14 15">
    <name type="scientific">Marivibrio halodurans</name>
    <dbReference type="NCBI Taxonomy" id="2039722"/>
    <lineage>
        <taxon>Bacteria</taxon>
        <taxon>Pseudomonadati</taxon>
        <taxon>Pseudomonadota</taxon>
        <taxon>Alphaproteobacteria</taxon>
        <taxon>Rhodospirillales</taxon>
        <taxon>Rhodospirillaceae</taxon>
        <taxon>Marivibrio</taxon>
    </lineage>
</organism>
<evidence type="ECO:0000256" key="8">
    <source>
        <dbReference type="ARBA" id="ARBA00066884"/>
    </source>
</evidence>
<sequence>MTNDLSDAQLERYARHVILDEVGEEGQLKLLASRVLVIGAGGLGSPALLYLAAAGVGTLGIVDHDVVDVTNLQRQIIHADDTVGEAKVRSAAERIESLNPEIEVIEHRARFTAANAMDLVSDYDLVVDGSDNFAARYLTNDACYLARKPLVSAALVRFEGQLSTYKAYAANAEGENFPCYRCLFPTPPDPNLVLRCDTVGIFGAVAGVMGTLQAVEALKELLGLGTGMAGRLLLFDALDQTFRTIRTRRDPECPLCGDHPRITAPQAD</sequence>
<evidence type="ECO:0000313" key="14">
    <source>
        <dbReference type="EMBL" id="MBP5856356.1"/>
    </source>
</evidence>
<keyword evidence="4" id="KW-0067">ATP-binding</keyword>
<dbReference type="InterPro" id="IPR035985">
    <property type="entry name" value="Ubiquitin-activating_enz"/>
</dbReference>
<evidence type="ECO:0000256" key="11">
    <source>
        <dbReference type="ARBA" id="ARBA00075328"/>
    </source>
</evidence>
<evidence type="ECO:0000256" key="9">
    <source>
        <dbReference type="ARBA" id="ARBA00073635"/>
    </source>
</evidence>
<gene>
    <name evidence="14" type="primary">moeB</name>
    <name evidence="14" type="ORF">KAJ83_05015</name>
</gene>
<dbReference type="InterPro" id="IPR045886">
    <property type="entry name" value="ThiF/MoeB/HesA"/>
</dbReference>
<comment type="catalytic activity">
    <reaction evidence="5">
        <text>[molybdopterin-synthase sulfur-carrier protein]-C-terminal Gly-Gly + ATP + H(+) = [molybdopterin-synthase sulfur-carrier protein]-C-terminal Gly-Gly-AMP + diphosphate</text>
        <dbReference type="Rhea" id="RHEA:43616"/>
        <dbReference type="Rhea" id="RHEA-COMP:12159"/>
        <dbReference type="Rhea" id="RHEA-COMP:12202"/>
        <dbReference type="ChEBI" id="CHEBI:15378"/>
        <dbReference type="ChEBI" id="CHEBI:30616"/>
        <dbReference type="ChEBI" id="CHEBI:33019"/>
        <dbReference type="ChEBI" id="CHEBI:90618"/>
        <dbReference type="ChEBI" id="CHEBI:90778"/>
        <dbReference type="EC" id="2.7.7.80"/>
    </reaction>
</comment>
<keyword evidence="15" id="KW-1185">Reference proteome</keyword>
<keyword evidence="3" id="KW-0547">Nucleotide-binding</keyword>
<dbReference type="GO" id="GO:0005524">
    <property type="term" value="F:ATP binding"/>
    <property type="evidence" value="ECO:0007669"/>
    <property type="project" value="UniProtKB-KW"/>
</dbReference>
<evidence type="ECO:0000256" key="2">
    <source>
        <dbReference type="ARBA" id="ARBA00022679"/>
    </source>
</evidence>
<dbReference type="CDD" id="cd00757">
    <property type="entry name" value="ThiF_MoeB_HesA_family"/>
    <property type="match status" value="1"/>
</dbReference>
<dbReference type="EMBL" id="JAGMWN010000002">
    <property type="protein sequence ID" value="MBP5856356.1"/>
    <property type="molecule type" value="Genomic_DNA"/>
</dbReference>
<accession>A0A8J7SLN2</accession>
<dbReference type="AlphaFoldDB" id="A0A8J7SLN2"/>
<name>A0A8J7SLN2_9PROT</name>
<evidence type="ECO:0000256" key="6">
    <source>
        <dbReference type="ARBA" id="ARBA00055169"/>
    </source>
</evidence>
<dbReference type="GO" id="GO:0008146">
    <property type="term" value="F:sulfotransferase activity"/>
    <property type="evidence" value="ECO:0007669"/>
    <property type="project" value="TreeGrafter"/>
</dbReference>
<evidence type="ECO:0000256" key="5">
    <source>
        <dbReference type="ARBA" id="ARBA00052218"/>
    </source>
</evidence>
<dbReference type="PANTHER" id="PTHR10953">
    <property type="entry name" value="UBIQUITIN-ACTIVATING ENZYME E1"/>
    <property type="match status" value="1"/>
</dbReference>
<evidence type="ECO:0000256" key="12">
    <source>
        <dbReference type="ARBA" id="ARBA00078531"/>
    </source>
</evidence>
<dbReference type="Proteomes" id="UP000672602">
    <property type="component" value="Unassembled WGS sequence"/>
</dbReference>
<evidence type="ECO:0000256" key="1">
    <source>
        <dbReference type="ARBA" id="ARBA00009919"/>
    </source>
</evidence>
<evidence type="ECO:0000256" key="10">
    <source>
        <dbReference type="ARBA" id="ARBA00075110"/>
    </source>
</evidence>
<dbReference type="Pfam" id="PF00899">
    <property type="entry name" value="ThiF"/>
    <property type="match status" value="1"/>
</dbReference>
<evidence type="ECO:0000256" key="3">
    <source>
        <dbReference type="ARBA" id="ARBA00022741"/>
    </source>
</evidence>
<feature type="domain" description="THIF-type NAD/FAD binding fold" evidence="13">
    <location>
        <begin position="13"/>
        <end position="254"/>
    </location>
</feature>
<evidence type="ECO:0000256" key="4">
    <source>
        <dbReference type="ARBA" id="ARBA00022840"/>
    </source>
</evidence>
<comment type="subunit">
    <text evidence="7">Homodimer. Forms a stable heterotetrameric complex of 2 MoeB and 2 MoaD during adenylation of MoaD.</text>
</comment>
<evidence type="ECO:0000313" key="15">
    <source>
        <dbReference type="Proteomes" id="UP000672602"/>
    </source>
</evidence>
<dbReference type="PANTHER" id="PTHR10953:SF102">
    <property type="entry name" value="ADENYLYLTRANSFERASE AND SULFURTRANSFERASE MOCS3"/>
    <property type="match status" value="1"/>
</dbReference>
<dbReference type="NCBIfam" id="NF004281">
    <property type="entry name" value="PRK05690.1"/>
    <property type="match status" value="1"/>
</dbReference>
<evidence type="ECO:0000256" key="7">
    <source>
        <dbReference type="ARBA" id="ARBA00063809"/>
    </source>
</evidence>
<evidence type="ECO:0000259" key="13">
    <source>
        <dbReference type="Pfam" id="PF00899"/>
    </source>
</evidence>
<proteinExistence type="inferred from homology"/>
<dbReference type="GO" id="GO:0005829">
    <property type="term" value="C:cytosol"/>
    <property type="evidence" value="ECO:0007669"/>
    <property type="project" value="TreeGrafter"/>
</dbReference>
<dbReference type="RefSeq" id="WP_210680937.1">
    <property type="nucleotide sequence ID" value="NZ_JAGMWN010000002.1"/>
</dbReference>